<feature type="region of interest" description="Disordered" evidence="1">
    <location>
        <begin position="48"/>
        <end position="68"/>
    </location>
</feature>
<sequence>SAQFNLLNGADVDLKDSSGVKVEADIFDELLRSAKVSFKVSTELSVREQRTEDRRSVNKDKRKKRRGK</sequence>
<evidence type="ECO:0000256" key="1">
    <source>
        <dbReference type="SAM" id="MobiDB-lite"/>
    </source>
</evidence>
<feature type="compositionally biased region" description="Basic and acidic residues" evidence="1">
    <location>
        <begin position="48"/>
        <end position="59"/>
    </location>
</feature>
<gene>
    <name evidence="2" type="ORF">FSCOSCO3_A032073</name>
</gene>
<name>A0AAV1Q3D6_SCOSC</name>
<proteinExistence type="predicted"/>
<dbReference type="Proteomes" id="UP001314229">
    <property type="component" value="Unassembled WGS sequence"/>
</dbReference>
<protein>
    <submittedName>
        <fullName evidence="2">Uncharacterized protein LOC115799910</fullName>
    </submittedName>
</protein>
<keyword evidence="3" id="KW-1185">Reference proteome</keyword>
<evidence type="ECO:0000313" key="3">
    <source>
        <dbReference type="Proteomes" id="UP001314229"/>
    </source>
</evidence>
<feature type="non-terminal residue" evidence="2">
    <location>
        <position position="1"/>
    </location>
</feature>
<comment type="caution">
    <text evidence="2">The sequence shown here is derived from an EMBL/GenBank/DDBJ whole genome shotgun (WGS) entry which is preliminary data.</text>
</comment>
<reference evidence="2 3" key="1">
    <citation type="submission" date="2024-01" db="EMBL/GenBank/DDBJ databases">
        <authorList>
            <person name="Alioto T."/>
            <person name="Alioto T."/>
            <person name="Gomez Garrido J."/>
        </authorList>
    </citation>
    <scope>NUCLEOTIDE SEQUENCE [LARGE SCALE GENOMIC DNA]</scope>
</reference>
<feature type="non-terminal residue" evidence="2">
    <location>
        <position position="68"/>
    </location>
</feature>
<organism evidence="2 3">
    <name type="scientific">Scomber scombrus</name>
    <name type="common">Atlantic mackerel</name>
    <name type="synonym">Scomber vernalis</name>
    <dbReference type="NCBI Taxonomy" id="13677"/>
    <lineage>
        <taxon>Eukaryota</taxon>
        <taxon>Metazoa</taxon>
        <taxon>Chordata</taxon>
        <taxon>Craniata</taxon>
        <taxon>Vertebrata</taxon>
        <taxon>Euteleostomi</taxon>
        <taxon>Actinopterygii</taxon>
        <taxon>Neopterygii</taxon>
        <taxon>Teleostei</taxon>
        <taxon>Neoteleostei</taxon>
        <taxon>Acanthomorphata</taxon>
        <taxon>Pelagiaria</taxon>
        <taxon>Scombriformes</taxon>
        <taxon>Scombridae</taxon>
        <taxon>Scomber</taxon>
    </lineage>
</organism>
<evidence type="ECO:0000313" key="2">
    <source>
        <dbReference type="EMBL" id="CAK6978521.1"/>
    </source>
</evidence>
<dbReference type="EMBL" id="CAWUFR010000494">
    <property type="protein sequence ID" value="CAK6978521.1"/>
    <property type="molecule type" value="Genomic_DNA"/>
</dbReference>
<accession>A0AAV1Q3D6</accession>
<dbReference type="AlphaFoldDB" id="A0AAV1Q3D6"/>